<dbReference type="SUPFAM" id="SSF158442">
    <property type="entry name" value="DsbB-like"/>
    <property type="match status" value="1"/>
</dbReference>
<dbReference type="InterPro" id="IPR003752">
    <property type="entry name" value="DiS_bond_form_DsbB/BdbC"/>
</dbReference>
<keyword evidence="11 14" id="KW-1015">Disulfide bond</keyword>
<dbReference type="GO" id="GO:0015035">
    <property type="term" value="F:protein-disulfide reductase activity"/>
    <property type="evidence" value="ECO:0007669"/>
    <property type="project" value="UniProtKB-UniRule"/>
</dbReference>
<name>A0A1H1SNA1_9GAMM</name>
<dbReference type="EMBL" id="LT629763">
    <property type="protein sequence ID" value="SDS48869.1"/>
    <property type="molecule type" value="Genomic_DNA"/>
</dbReference>
<dbReference type="GO" id="GO:0005886">
    <property type="term" value="C:plasma membrane"/>
    <property type="evidence" value="ECO:0007669"/>
    <property type="project" value="UniProtKB-SubCell"/>
</dbReference>
<keyword evidence="8 14" id="KW-1133">Transmembrane helix</keyword>
<feature type="topological domain" description="Cytoplasmic" evidence="14">
    <location>
        <begin position="167"/>
        <end position="169"/>
    </location>
</feature>
<dbReference type="AlphaFoldDB" id="A0A1H1SNA1"/>
<evidence type="ECO:0000256" key="6">
    <source>
        <dbReference type="ARBA" id="ARBA00022692"/>
    </source>
</evidence>
<dbReference type="GO" id="GO:0006457">
    <property type="term" value="P:protein folding"/>
    <property type="evidence" value="ECO:0007669"/>
    <property type="project" value="InterPro"/>
</dbReference>
<keyword evidence="13 14" id="KW-0676">Redox-active center</keyword>
<dbReference type="PANTHER" id="PTHR36570">
    <property type="entry name" value="DISULFIDE BOND FORMATION PROTEIN B"/>
    <property type="match status" value="1"/>
</dbReference>
<evidence type="ECO:0000256" key="12">
    <source>
        <dbReference type="ARBA" id="ARBA00023186"/>
    </source>
</evidence>
<dbReference type="PANTHER" id="PTHR36570:SF3">
    <property type="entry name" value="DISULFIDE BOND FORMATION PROTEIN B"/>
    <property type="match status" value="1"/>
</dbReference>
<accession>A0A1H1SNA1</accession>
<feature type="transmembrane region" description="Helical" evidence="15">
    <location>
        <begin position="71"/>
        <end position="90"/>
    </location>
</feature>
<keyword evidence="12 14" id="KW-0143">Chaperone</keyword>
<feature type="transmembrane region" description="Helical" evidence="15">
    <location>
        <begin position="40"/>
        <end position="59"/>
    </location>
</feature>
<evidence type="ECO:0000256" key="8">
    <source>
        <dbReference type="ARBA" id="ARBA00022989"/>
    </source>
</evidence>
<evidence type="ECO:0000256" key="2">
    <source>
        <dbReference type="ARBA" id="ARBA00008823"/>
    </source>
</evidence>
<evidence type="ECO:0000256" key="13">
    <source>
        <dbReference type="ARBA" id="ARBA00023284"/>
    </source>
</evidence>
<dbReference type="Pfam" id="PF02600">
    <property type="entry name" value="DsbB"/>
    <property type="match status" value="1"/>
</dbReference>
<dbReference type="OrthoDB" id="3711263at2"/>
<comment type="subcellular location">
    <subcellularLocation>
        <location evidence="1">Cell inner membrane</location>
        <topology evidence="1">Multi-pass membrane protein</topology>
    </subcellularLocation>
    <subcellularLocation>
        <location evidence="14">Cell membrane</location>
        <topology evidence="14">Multi-pass membrane protein</topology>
    </subcellularLocation>
</comment>
<dbReference type="GO" id="GO:0009055">
    <property type="term" value="F:electron transfer activity"/>
    <property type="evidence" value="ECO:0007669"/>
    <property type="project" value="UniProtKB-UniRule"/>
</dbReference>
<dbReference type="Proteomes" id="UP000243413">
    <property type="component" value="Chromosome I"/>
</dbReference>
<sequence>MTLPASRPLYLLAFIVCVLLMGTALYLEHVVGLEPCPLCILQRMAVIVIGLLCLAAVLHNPTPRNGKRTGARVYAVLLILASLFGGATAARQVWLQHLPADQVPTCMLPLDYMLEALPFWEVLSQVFSGTAQCAEVTWTFLGLSIAEGTLIAFVCFTVFGLMQLLRKVD</sequence>
<evidence type="ECO:0000256" key="7">
    <source>
        <dbReference type="ARBA" id="ARBA00022982"/>
    </source>
</evidence>
<evidence type="ECO:0000256" key="10">
    <source>
        <dbReference type="ARBA" id="ARBA00023136"/>
    </source>
</evidence>
<dbReference type="InterPro" id="IPR022920">
    <property type="entry name" value="Disulphide_bond_form_DsbB"/>
</dbReference>
<keyword evidence="7 14" id="KW-0249">Electron transport</keyword>
<dbReference type="STRING" id="472181.SAMN05216271_2033"/>
<dbReference type="Gene3D" id="1.20.1550.10">
    <property type="entry name" value="DsbB-like"/>
    <property type="match status" value="1"/>
</dbReference>
<evidence type="ECO:0000256" key="1">
    <source>
        <dbReference type="ARBA" id="ARBA00004429"/>
    </source>
</evidence>
<gene>
    <name evidence="14" type="primary">dsbB</name>
    <name evidence="16" type="ORF">SAMN05216271_2033</name>
</gene>
<evidence type="ECO:0000256" key="9">
    <source>
        <dbReference type="ARBA" id="ARBA00023002"/>
    </source>
</evidence>
<protein>
    <recommendedName>
        <fullName evidence="14">Disulfide bond formation protein B</fullName>
    </recommendedName>
    <alternativeName>
        <fullName evidence="14">Disulfide oxidoreductase</fullName>
    </alternativeName>
</protein>
<evidence type="ECO:0000256" key="11">
    <source>
        <dbReference type="ARBA" id="ARBA00023157"/>
    </source>
</evidence>
<feature type="topological domain" description="Periplasmic" evidence="14">
    <location>
        <begin position="27"/>
        <end position="44"/>
    </location>
</feature>
<keyword evidence="9 14" id="KW-0560">Oxidoreductase</keyword>
<evidence type="ECO:0000256" key="14">
    <source>
        <dbReference type="HAMAP-Rule" id="MF_00286"/>
    </source>
</evidence>
<dbReference type="InterPro" id="IPR050183">
    <property type="entry name" value="DsbB"/>
</dbReference>
<keyword evidence="3 14" id="KW-0813">Transport</keyword>
<evidence type="ECO:0000256" key="15">
    <source>
        <dbReference type="SAM" id="Phobius"/>
    </source>
</evidence>
<evidence type="ECO:0000313" key="17">
    <source>
        <dbReference type="Proteomes" id="UP000243413"/>
    </source>
</evidence>
<reference evidence="17" key="1">
    <citation type="submission" date="2016-10" db="EMBL/GenBank/DDBJ databases">
        <authorList>
            <person name="Varghese N."/>
            <person name="Submissions S."/>
        </authorList>
    </citation>
    <scope>NUCLEOTIDE SEQUENCE [LARGE SCALE GENOMIC DNA]</scope>
    <source>
        <strain evidence="17">JCM 14963</strain>
    </source>
</reference>
<feature type="topological domain" description="Cytoplasmic" evidence="14">
    <location>
        <begin position="1"/>
        <end position="9"/>
    </location>
</feature>
<evidence type="ECO:0000256" key="5">
    <source>
        <dbReference type="ARBA" id="ARBA00022519"/>
    </source>
</evidence>
<evidence type="ECO:0000313" key="16">
    <source>
        <dbReference type="EMBL" id="SDS48869.1"/>
    </source>
</evidence>
<feature type="transmembrane region" description="Helical" evidence="15">
    <location>
        <begin position="9"/>
        <end position="28"/>
    </location>
</feature>
<comment type="caution">
    <text evidence="14">Lacks conserved residue(s) required for the propagation of feature annotation.</text>
</comment>
<keyword evidence="6 14" id="KW-0812">Transmembrane</keyword>
<comment type="similarity">
    <text evidence="2 14">Belongs to the DsbB family.</text>
</comment>
<organism evidence="16 17">
    <name type="scientific">Halopseudomonas sabulinigri</name>
    <dbReference type="NCBI Taxonomy" id="472181"/>
    <lineage>
        <taxon>Bacteria</taxon>
        <taxon>Pseudomonadati</taxon>
        <taxon>Pseudomonadota</taxon>
        <taxon>Gammaproteobacteria</taxon>
        <taxon>Pseudomonadales</taxon>
        <taxon>Pseudomonadaceae</taxon>
        <taxon>Halopseudomonas</taxon>
    </lineage>
</organism>
<feature type="disulfide bond" description="Redox-active" evidence="14">
    <location>
        <begin position="36"/>
        <end position="39"/>
    </location>
</feature>
<keyword evidence="4 14" id="KW-1003">Cell membrane</keyword>
<feature type="transmembrane region" description="Helical" evidence="15">
    <location>
        <begin position="145"/>
        <end position="165"/>
    </location>
</feature>
<comment type="function">
    <text evidence="14">Required for disulfide bond formation in some periplasmic proteins. Acts by oxidizing the DsbA protein.</text>
</comment>
<proteinExistence type="inferred from homology"/>
<dbReference type="InterPro" id="IPR023380">
    <property type="entry name" value="DsbB-like_sf"/>
</dbReference>
<keyword evidence="10 14" id="KW-0472">Membrane</keyword>
<evidence type="ECO:0000256" key="3">
    <source>
        <dbReference type="ARBA" id="ARBA00022448"/>
    </source>
</evidence>
<keyword evidence="5" id="KW-0997">Cell inner membrane</keyword>
<dbReference type="HAMAP" id="MF_00286">
    <property type="entry name" value="DsbB"/>
    <property type="match status" value="1"/>
</dbReference>
<dbReference type="RefSeq" id="WP_092286269.1">
    <property type="nucleotide sequence ID" value="NZ_LT629763.1"/>
</dbReference>
<evidence type="ECO:0000256" key="4">
    <source>
        <dbReference type="ARBA" id="ARBA00022475"/>
    </source>
</evidence>